<organism evidence="1 2">
    <name type="scientific">Prunus dulcis</name>
    <name type="common">Almond</name>
    <name type="synonym">Amygdalus dulcis</name>
    <dbReference type="NCBI Taxonomy" id="3755"/>
    <lineage>
        <taxon>Eukaryota</taxon>
        <taxon>Viridiplantae</taxon>
        <taxon>Streptophyta</taxon>
        <taxon>Embryophyta</taxon>
        <taxon>Tracheophyta</taxon>
        <taxon>Spermatophyta</taxon>
        <taxon>Magnoliopsida</taxon>
        <taxon>eudicotyledons</taxon>
        <taxon>Gunneridae</taxon>
        <taxon>Pentapetalae</taxon>
        <taxon>rosids</taxon>
        <taxon>fabids</taxon>
        <taxon>Rosales</taxon>
        <taxon>Rosaceae</taxon>
        <taxon>Amygdaloideae</taxon>
        <taxon>Amygdaleae</taxon>
        <taxon>Prunus</taxon>
    </lineage>
</organism>
<sequence>MAKAYDRVEWCFVGDMLHTLGFAENFCHWIMECISTITYSIMINREATDNIVSLRGLVKDVELKNTKTLTWYQSQVRSIEWRSKSVQSSYIRAQSKFCEIAEIR</sequence>
<protein>
    <submittedName>
        <fullName evidence="1">Uncharacterized protein</fullName>
    </submittedName>
</protein>
<name>A0AAD4ZSY9_PRUDU</name>
<evidence type="ECO:0000313" key="1">
    <source>
        <dbReference type="EMBL" id="KAI5353738.1"/>
    </source>
</evidence>
<evidence type="ECO:0000313" key="2">
    <source>
        <dbReference type="Proteomes" id="UP001054821"/>
    </source>
</evidence>
<gene>
    <name evidence="1" type="ORF">L3X38_006632</name>
</gene>
<keyword evidence="2" id="KW-1185">Reference proteome</keyword>
<comment type="caution">
    <text evidence="1">The sequence shown here is derived from an EMBL/GenBank/DDBJ whole genome shotgun (WGS) entry which is preliminary data.</text>
</comment>
<reference evidence="1 2" key="1">
    <citation type="journal article" date="2022" name="G3 (Bethesda)">
        <title>Whole-genome sequence and methylome profiling of the almond [Prunus dulcis (Mill.) D.A. Webb] cultivar 'Nonpareil'.</title>
        <authorList>
            <person name="D'Amico-Willman K.M."/>
            <person name="Ouma W.Z."/>
            <person name="Meulia T."/>
            <person name="Sideli G.M."/>
            <person name="Gradziel T.M."/>
            <person name="Fresnedo-Ramirez J."/>
        </authorList>
    </citation>
    <scope>NUCLEOTIDE SEQUENCE [LARGE SCALE GENOMIC DNA]</scope>
    <source>
        <strain evidence="1">Clone GOH B32 T37-40</strain>
    </source>
</reference>
<dbReference type="AlphaFoldDB" id="A0AAD4ZSY9"/>
<proteinExistence type="predicted"/>
<dbReference type="EMBL" id="JAJFAZ020000001">
    <property type="protein sequence ID" value="KAI5353738.1"/>
    <property type="molecule type" value="Genomic_DNA"/>
</dbReference>
<accession>A0AAD4ZSY9</accession>
<dbReference type="Proteomes" id="UP001054821">
    <property type="component" value="Chromosome 1"/>
</dbReference>